<feature type="domain" description="Phage capsid-like C-terminal" evidence="3">
    <location>
        <begin position="182"/>
        <end position="462"/>
    </location>
</feature>
<sequence length="477" mass="52746">MADLKKQMADLRLERQTKIDQAKALLGKDTITETDEKLANELVLDSKRITEDLRKKGELFDGLEAELKAMGDYTDTKSTSAISHQSASVRGTLGTAQADVNWQEKVAYASWGIKTADIPHLKSWDYAEAFGQFITGADMSSETRSILEKGFIGTVKNQPEYLFPLFFTKDLTVGTAASAGNLTYNQWMPNLVEKAAGPQDLYGMCTRIQTVAKAADMPRSTYSTDNTYTSGVRVSWVNEQPAPSAAYPDYAHKATDPTFEQVSMTVGTVMMYIDLSENLLEDSAVGALDYCSRKFQEAYSLDRESKILLGSGTSGVPQGIITLAKSAETLKPTRVFSGTANSFTATHVYALQDALPEQYENGAVWIGRKATRSIIRQFAQVNNQLFDNPMGDSVQNLLNAPYVRSGFMPLQDDSTNKVPLIYGQMSGYTILERVGFGVRQNPYIRSSANTVRLEGRGRYTGKYLEPWRMAFLECTAT</sequence>
<gene>
    <name evidence="4" type="ORF">UFOVP178_17</name>
</gene>
<dbReference type="SUPFAM" id="SSF56563">
    <property type="entry name" value="Major capsid protein gp5"/>
    <property type="match status" value="1"/>
</dbReference>
<dbReference type="GO" id="GO:0044423">
    <property type="term" value="C:virion component"/>
    <property type="evidence" value="ECO:0007669"/>
    <property type="project" value="UniProtKB-KW"/>
</dbReference>
<name>A0A6J7WE87_9CAUD</name>
<evidence type="ECO:0000256" key="2">
    <source>
        <dbReference type="ARBA" id="ARBA00022844"/>
    </source>
</evidence>
<dbReference type="Gene3D" id="3.30.2400.10">
    <property type="entry name" value="Major capsid protein gp5"/>
    <property type="match status" value="1"/>
</dbReference>
<reference evidence="4" key="1">
    <citation type="submission" date="2020-05" db="EMBL/GenBank/DDBJ databases">
        <authorList>
            <person name="Chiriac C."/>
            <person name="Salcher M."/>
            <person name="Ghai R."/>
            <person name="Kavagutti S V."/>
        </authorList>
    </citation>
    <scope>NUCLEOTIDE SEQUENCE</scope>
</reference>
<protein>
    <submittedName>
        <fullName evidence="4">Major_cap_HK97, phage major capsid protein, HK97 family</fullName>
    </submittedName>
</protein>
<organism evidence="4">
    <name type="scientific">uncultured Caudovirales phage</name>
    <dbReference type="NCBI Taxonomy" id="2100421"/>
    <lineage>
        <taxon>Viruses</taxon>
        <taxon>Duplodnaviria</taxon>
        <taxon>Heunggongvirae</taxon>
        <taxon>Uroviricota</taxon>
        <taxon>Caudoviricetes</taxon>
        <taxon>Peduoviridae</taxon>
        <taxon>Maltschvirus</taxon>
        <taxon>Maltschvirus maltsch</taxon>
    </lineage>
</organism>
<comment type="subcellular location">
    <subcellularLocation>
        <location evidence="1">Virion</location>
    </subcellularLocation>
</comment>
<accession>A0A6J7WE87</accession>
<evidence type="ECO:0000256" key="1">
    <source>
        <dbReference type="ARBA" id="ARBA00004328"/>
    </source>
</evidence>
<keyword evidence="2" id="KW-0946">Virion</keyword>
<dbReference type="InterPro" id="IPR054612">
    <property type="entry name" value="Phage_capsid-like_C"/>
</dbReference>
<evidence type="ECO:0000259" key="3">
    <source>
        <dbReference type="Pfam" id="PF05065"/>
    </source>
</evidence>
<proteinExistence type="predicted"/>
<dbReference type="Pfam" id="PF05065">
    <property type="entry name" value="Phage_capsid"/>
    <property type="match status" value="1"/>
</dbReference>
<evidence type="ECO:0000313" key="4">
    <source>
        <dbReference type="EMBL" id="CAB5194567.1"/>
    </source>
</evidence>
<dbReference type="EMBL" id="LR798215">
    <property type="protein sequence ID" value="CAB5194567.1"/>
    <property type="molecule type" value="Genomic_DNA"/>
</dbReference>
<dbReference type="InterPro" id="IPR024455">
    <property type="entry name" value="Phage_capsid"/>
</dbReference>
<dbReference type="NCBIfam" id="TIGR01554">
    <property type="entry name" value="major_cap_HK97"/>
    <property type="match status" value="1"/>
</dbReference>